<evidence type="ECO:0000256" key="2">
    <source>
        <dbReference type="SAM" id="Phobius"/>
    </source>
</evidence>
<keyword evidence="4" id="KW-1185">Reference proteome</keyword>
<feature type="compositionally biased region" description="Low complexity" evidence="1">
    <location>
        <begin position="66"/>
        <end position="76"/>
    </location>
</feature>
<feature type="region of interest" description="Disordered" evidence="1">
    <location>
        <begin position="45"/>
        <end position="164"/>
    </location>
</feature>
<feature type="region of interest" description="Disordered" evidence="1">
    <location>
        <begin position="288"/>
        <end position="307"/>
    </location>
</feature>
<feature type="region of interest" description="Disordered" evidence="1">
    <location>
        <begin position="867"/>
        <end position="929"/>
    </location>
</feature>
<organism evidence="3 4">
    <name type="scientific">Sphaerisporangium krabiense</name>
    <dbReference type="NCBI Taxonomy" id="763782"/>
    <lineage>
        <taxon>Bacteria</taxon>
        <taxon>Bacillati</taxon>
        <taxon>Actinomycetota</taxon>
        <taxon>Actinomycetes</taxon>
        <taxon>Streptosporangiales</taxon>
        <taxon>Streptosporangiaceae</taxon>
        <taxon>Sphaerisporangium</taxon>
    </lineage>
</organism>
<dbReference type="EMBL" id="JACHBR010000002">
    <property type="protein sequence ID" value="MBB5630242.1"/>
    <property type="molecule type" value="Genomic_DNA"/>
</dbReference>
<feature type="transmembrane region" description="Helical" evidence="2">
    <location>
        <begin position="589"/>
        <end position="616"/>
    </location>
</feature>
<feature type="region of interest" description="Disordered" evidence="1">
    <location>
        <begin position="188"/>
        <end position="274"/>
    </location>
</feature>
<feature type="compositionally biased region" description="Basic and acidic residues" evidence="1">
    <location>
        <begin position="85"/>
        <end position="97"/>
    </location>
</feature>
<feature type="compositionally biased region" description="Basic and acidic residues" evidence="1">
    <location>
        <begin position="295"/>
        <end position="307"/>
    </location>
</feature>
<feature type="compositionally biased region" description="Low complexity" evidence="1">
    <location>
        <begin position="126"/>
        <end position="142"/>
    </location>
</feature>
<feature type="transmembrane region" description="Helical" evidence="2">
    <location>
        <begin position="726"/>
        <end position="747"/>
    </location>
</feature>
<gene>
    <name evidence="3" type="ORF">BJ981_006006</name>
</gene>
<keyword evidence="2" id="KW-0472">Membrane</keyword>
<proteinExistence type="predicted"/>
<feature type="region of interest" description="Disordered" evidence="1">
    <location>
        <begin position="1"/>
        <end position="29"/>
    </location>
</feature>
<dbReference type="Proteomes" id="UP000588112">
    <property type="component" value="Unassembled WGS sequence"/>
</dbReference>
<comment type="caution">
    <text evidence="3">The sequence shown here is derived from an EMBL/GenBank/DDBJ whole genome shotgun (WGS) entry which is preliminary data.</text>
</comment>
<feature type="transmembrane region" description="Helical" evidence="2">
    <location>
        <begin position="811"/>
        <end position="831"/>
    </location>
</feature>
<accession>A0A7W8ZA65</accession>
<feature type="compositionally biased region" description="Basic and acidic residues" evidence="1">
    <location>
        <begin position="188"/>
        <end position="206"/>
    </location>
</feature>
<feature type="compositionally biased region" description="Basic residues" evidence="1">
    <location>
        <begin position="867"/>
        <end position="882"/>
    </location>
</feature>
<evidence type="ECO:0000313" key="3">
    <source>
        <dbReference type="EMBL" id="MBB5630242.1"/>
    </source>
</evidence>
<reference evidence="3 4" key="1">
    <citation type="submission" date="2020-08" db="EMBL/GenBank/DDBJ databases">
        <title>Sequencing the genomes of 1000 actinobacteria strains.</title>
        <authorList>
            <person name="Klenk H.-P."/>
        </authorList>
    </citation>
    <scope>NUCLEOTIDE SEQUENCE [LARGE SCALE GENOMIC DNA]</scope>
    <source>
        <strain evidence="3 4">DSM 45790</strain>
    </source>
</reference>
<feature type="compositionally biased region" description="Basic and acidic residues" evidence="1">
    <location>
        <begin position="143"/>
        <end position="164"/>
    </location>
</feature>
<sequence length="1529" mass="166791">MGRAQPVVGNAAMATALGGPPGGAEPRWPGMLLAGQSLVGNKAVAVQAATASPKPAQAPPPRPKGKAPSAPGPEAGDLADAGRSTAERPDRSKEATGRRSPGADPKFQALKKDVSAKKRAVGSSHPPAAVEAGAAQAAAVPPADDREARGKAAHAEDMDAAQPKEFDKAAFIKAVEEAIAKRAPKNLDEADKFGDSGKAEEVKAEVQGEVGAGKDASAREIAQTTAQVPEPAPDAKKVVPLVPDRVPGRPGAPDPDQAVPDALPASATDMSDGPARVNRQMAEARVTERQLSFKNAREPSFDKAVRDKKAMEAHAETAPTRLRGTESRQIKQVRTAAAGTGAAAMASMHGTRMATGRRVGAGKQGAKGRDEDRRTQVTALLQKVFDQTKTDVEKILSDLDKAVDRQFTTGEKQARDRFTAEHTEGMRRYKDERYSGLAGKARWVRDLFADLPEEANRIYERAKANYLTAMRQVIAGIADTVERELHRAKKRIADGREDLRAAVDRLPKDLRAIGREAASEFAGRFEELADTVNDKGTELVDTLATRYTDAVKAVDAEIAAEKEKNKGLVSKAADAVAGAIETIMELKRLLLGVLAKAAQAVMLILADPIGFLGNLVRAVGAGLRQFMRNAGTHLKQGVLGWLLGTAGSAGLQIPARFDVRGILLMIAGLLGLSWSNIRARLTRKVPDQAVTAAEASVPLLVQVKRQGVAGMWQELRARVGDLKKDLIGRLVQYLTPTILIAGITWILSLLNPASAFVRAVKLIIDIVRFVVTQARQIIEFVNAVLDAVIAIARGGSGGVPAMVERALARSIPVLIGALAALLGIGGIAGRVRQIFQQLSRPVNRAVDAVIDKIAALVKKLWAKLKSALKKRKRPKPKPRPKRPGPAADHARPGRRRPDRRRADRRRPRRRPDRGKDPRRDRRSDKARQRALDAALREATRLLQAESATVESVRRGLPEIKRRHRLTSIRLVHESGDSYYIALTINPRKRTRPRKFSEKRFPYEIGKAEAPVRVIRLPAVIDTLRPIRIPMHRRDPMTGFVVNMAATPGEVRPDIAARYRVDAWKGKGADNLTAAQTAVVIGVNTFEHLEPAKDREAKAEVGNAVRRIKRPAKLLVAAFGFAWTPSWRHKTEGRPASMEEVRRAYMRLTSAEKAQAVARNERGWQPGQKLPYGIFHETVFLSSYTQRAVDILGKVNQQVYIVSQDPDTQVTIPSKLGFLHVYEEALRDADNNKILVIGGYHFEGFDWGPLAKSRTMQLTLLANRLDRAMKVAIGKVYPQILYPAEPNMLIKVWERDTSRKIKLLFQDPKLLATLRASQGEPWGVGAGEGRHIGEWLKRRHGVSVAHLPEAALTTSPLPESPTRGLTMTPEDVHLFVSEAGHPRFQARGDVPRYAVYAALMQSQTVLTAFRLASAFADTHPITSEMRARLQTEVFEHVEQVARMMADNPSLTPASPEIMRHLDDLDDAAGEVLADGQGDAAAAEVIEKAREVTRAMINAMTADEVREIWTRLSRLLDDILRDPPPSRGGPR</sequence>
<evidence type="ECO:0000256" key="1">
    <source>
        <dbReference type="SAM" id="MobiDB-lite"/>
    </source>
</evidence>
<feature type="compositionally biased region" description="Basic and acidic residues" evidence="1">
    <location>
        <begin position="913"/>
        <end position="929"/>
    </location>
</feature>
<dbReference type="RefSeq" id="WP_184616736.1">
    <property type="nucleotide sequence ID" value="NZ_BOOS01000022.1"/>
</dbReference>
<evidence type="ECO:0000313" key="4">
    <source>
        <dbReference type="Proteomes" id="UP000588112"/>
    </source>
</evidence>
<feature type="compositionally biased region" description="Basic residues" evidence="1">
    <location>
        <begin position="892"/>
        <end position="912"/>
    </location>
</feature>
<protein>
    <submittedName>
        <fullName evidence="3">Uncharacterized protein</fullName>
    </submittedName>
</protein>
<name>A0A7W8ZA65_9ACTN</name>
<feature type="transmembrane region" description="Helical" evidence="2">
    <location>
        <begin position="637"/>
        <end position="655"/>
    </location>
</feature>
<feature type="transmembrane region" description="Helical" evidence="2">
    <location>
        <begin position="661"/>
        <end position="677"/>
    </location>
</feature>
<keyword evidence="2" id="KW-1133">Transmembrane helix</keyword>
<keyword evidence="2" id="KW-0812">Transmembrane</keyword>